<feature type="compositionally biased region" description="Basic and acidic residues" evidence="2">
    <location>
        <begin position="364"/>
        <end position="379"/>
    </location>
</feature>
<gene>
    <name evidence="3" type="ORF">IWQ60_003599</name>
</gene>
<dbReference type="GO" id="GO:0007030">
    <property type="term" value="P:Golgi organization"/>
    <property type="evidence" value="ECO:0007669"/>
    <property type="project" value="TreeGrafter"/>
</dbReference>
<feature type="compositionally biased region" description="Basic and acidic residues" evidence="2">
    <location>
        <begin position="1014"/>
        <end position="1023"/>
    </location>
</feature>
<feature type="region of interest" description="Disordered" evidence="2">
    <location>
        <begin position="449"/>
        <end position="482"/>
    </location>
</feature>
<dbReference type="GO" id="GO:0016020">
    <property type="term" value="C:membrane"/>
    <property type="evidence" value="ECO:0007669"/>
    <property type="project" value="TreeGrafter"/>
</dbReference>
<dbReference type="InterPro" id="IPR014812">
    <property type="entry name" value="Vps51"/>
</dbReference>
<dbReference type="GO" id="GO:0032456">
    <property type="term" value="P:endocytic recycling"/>
    <property type="evidence" value="ECO:0007669"/>
    <property type="project" value="TreeGrafter"/>
</dbReference>
<feature type="region of interest" description="Disordered" evidence="2">
    <location>
        <begin position="358"/>
        <end position="400"/>
    </location>
</feature>
<feature type="compositionally biased region" description="Low complexity" evidence="2">
    <location>
        <begin position="952"/>
        <end position="973"/>
    </location>
</feature>
<name>A0A9W8DUM7_9FUNG</name>
<evidence type="ECO:0000256" key="1">
    <source>
        <dbReference type="ARBA" id="ARBA00006080"/>
    </source>
</evidence>
<keyword evidence="4" id="KW-1185">Reference proteome</keyword>
<dbReference type="Proteomes" id="UP001150569">
    <property type="component" value="Unassembled WGS sequence"/>
</dbReference>
<dbReference type="GO" id="GO:0042147">
    <property type="term" value="P:retrograde transport, endosome to Golgi"/>
    <property type="evidence" value="ECO:0007669"/>
    <property type="project" value="TreeGrafter"/>
</dbReference>
<dbReference type="OrthoDB" id="203678at2759"/>
<sequence>MSQPASSAQRRESARPSFSRGDRSAKPPSLPPGLHPSSTERPDLQESLYNLNSVRFEPKRYTRALLTDQPLVALLQQANRLSQETRQLDGEMKTLVYENYSKFITATETIGRMKADVMDMDTEMAKLSAKVDDLSNQSTVIHASFQAGSAKVQQLGAVHRHLCKLQVLFDLPDLLRDHFEAGRLETAVHVYLGTLPLLEHYRHLAVFASTESECRTVMGEIRAALWAQVQLNPDVAASEPLPAQLLPQLSATTPNQRLRPLGGSSAPSGPRLVAQVHVQRINRVASAVDLLVRLDTEEVGRLWPTVLDVFARELTALLACLVQDVDLHRICDWSFLAPSLLASDPAQLEAQHMSILTTPLPTDPQEHPRATETEAEDGHSSSSSGHSTPPDLENETTGPLPARSVADLVLEKLARAAELNRVFMTALAQVIATFHHCFLDAQITVMVPSPNPPDEHANDKTEEMPDLSTRRTSPGDLRPPPRVHRISTLDAEAKEEALLNLSQCVSGVIDKYRAFLNRLLSTPVARPPAPLSSPPGPADESAHLHARIQQFVIPALFHNRLLHTLDRDVRRIDTALCLFARLDTVLDRLIDRCLGDWVGAVLAAQTLALRNLLAGALCAPLPAGADPTLTFRNPRTLPPVAEPSAGAGLPFTAADPPGTAPLPAFDPVADLVAPSSDANSANSSAVAGRILRDFVTTLPAWFVQRLESEVSPALRLLLHTDLAFPSHPGGRTTLLKQFEIGLGGFFERLPGALVTLARTPGLHVTHPAVLLAMARFCQSFAPAGVDQVYRLFTFALLPPSEFQPAQPGLNIRFPRDLHLRPAPTAPPGPRSSTASGSPPPPPPGFARTAFAYDPKRISLAWNRGGQHLGNRYVFGMVRSVLDPIRCELRRRTTDPLNSAPAGAVSLRWIQIAVRWLPRVEADVRAVFGDPDTAPGRPSGRKSSSDATDRLRSLSGRSLATASATAGSLTTRSSLKPISRSKSGPNYETGTELPTVGPALSRLPSLTAHPLHRTHSNDSSRRDSLGSNPASRSRHPSLTTYTHPKLTGPRHAANTAAASSPFSPDFPALPFSPSLAVVRTNSQNTTMDPLALPSPSEGPSGGSAGLPQPALSLSSRTYSNLDPLHRHLISHIDRLFSDRLEVFGDVPLDEPGILLAVFRAISKEMIEWTRMQTLGRTAVQQTQLDVHFLKQVWRYFVEKDWVLVSLLDEWVASATVRCVTEGAALDDQVVWDTVYATLEQLDGSEPAVSAS</sequence>
<dbReference type="EMBL" id="JANBPT010000157">
    <property type="protein sequence ID" value="KAJ1926657.1"/>
    <property type="molecule type" value="Genomic_DNA"/>
</dbReference>
<evidence type="ECO:0000313" key="3">
    <source>
        <dbReference type="EMBL" id="KAJ1926657.1"/>
    </source>
</evidence>
<feature type="region of interest" description="Disordered" evidence="2">
    <location>
        <begin position="927"/>
        <end position="1062"/>
    </location>
</feature>
<dbReference type="GO" id="GO:0048193">
    <property type="term" value="P:Golgi vesicle transport"/>
    <property type="evidence" value="ECO:0007669"/>
    <property type="project" value="TreeGrafter"/>
</dbReference>
<dbReference type="GO" id="GO:0000938">
    <property type="term" value="C:GARP complex"/>
    <property type="evidence" value="ECO:0007669"/>
    <property type="project" value="TreeGrafter"/>
</dbReference>
<dbReference type="Pfam" id="PF08700">
    <property type="entry name" value="VPS51_Exo84_N"/>
    <property type="match status" value="1"/>
</dbReference>
<feature type="compositionally biased region" description="Polar residues" evidence="2">
    <location>
        <begin position="979"/>
        <end position="988"/>
    </location>
</feature>
<feature type="region of interest" description="Disordered" evidence="2">
    <location>
        <begin position="1"/>
        <end position="42"/>
    </location>
</feature>
<dbReference type="PANTHER" id="PTHR15954:SF4">
    <property type="entry name" value="VACUOLAR PROTEIN SORTING-ASSOCIATED PROTEIN 51 HOMOLOG"/>
    <property type="match status" value="1"/>
</dbReference>
<feature type="compositionally biased region" description="Basic and acidic residues" evidence="2">
    <location>
        <begin position="9"/>
        <end position="25"/>
    </location>
</feature>
<feature type="region of interest" description="Disordered" evidence="2">
    <location>
        <begin position="1084"/>
        <end position="1108"/>
    </location>
</feature>
<dbReference type="PANTHER" id="PTHR15954">
    <property type="entry name" value="VACUOLAR PROTEIN SORTING-ASSOCIATED PROTEIN 51 HOMOLOG"/>
    <property type="match status" value="1"/>
</dbReference>
<comment type="caution">
    <text evidence="3">The sequence shown here is derived from an EMBL/GenBank/DDBJ whole genome shotgun (WGS) entry which is preliminary data.</text>
</comment>
<evidence type="ECO:0000256" key="2">
    <source>
        <dbReference type="SAM" id="MobiDB-lite"/>
    </source>
</evidence>
<dbReference type="GO" id="GO:1990745">
    <property type="term" value="C:EARP complex"/>
    <property type="evidence" value="ECO:0007669"/>
    <property type="project" value="TreeGrafter"/>
</dbReference>
<feature type="compositionally biased region" description="Basic and acidic residues" evidence="2">
    <location>
        <begin position="942"/>
        <end position="951"/>
    </location>
</feature>
<feature type="compositionally biased region" description="Basic and acidic residues" evidence="2">
    <location>
        <begin position="453"/>
        <end position="463"/>
    </location>
</feature>
<accession>A0A9W8DUM7</accession>
<dbReference type="GO" id="GO:0005829">
    <property type="term" value="C:cytosol"/>
    <property type="evidence" value="ECO:0007669"/>
    <property type="project" value="GOC"/>
</dbReference>
<protein>
    <recommendedName>
        <fullName evidence="5">Vacuolar protein sorting-associated protein 51 homolog</fullName>
    </recommendedName>
</protein>
<feature type="region of interest" description="Disordered" evidence="2">
    <location>
        <begin position="817"/>
        <end position="845"/>
    </location>
</feature>
<feature type="compositionally biased region" description="Low complexity" evidence="2">
    <location>
        <begin position="1088"/>
        <end position="1097"/>
    </location>
</feature>
<comment type="similarity">
    <text evidence="1">Belongs to the VPS51 family.</text>
</comment>
<evidence type="ECO:0000313" key="4">
    <source>
        <dbReference type="Proteomes" id="UP001150569"/>
    </source>
</evidence>
<feature type="compositionally biased region" description="Polar residues" evidence="2">
    <location>
        <begin position="1024"/>
        <end position="1041"/>
    </location>
</feature>
<proteinExistence type="inferred from homology"/>
<dbReference type="AlphaFoldDB" id="A0A9W8DUM7"/>
<organism evidence="3 4">
    <name type="scientific">Tieghemiomyces parasiticus</name>
    <dbReference type="NCBI Taxonomy" id="78921"/>
    <lineage>
        <taxon>Eukaryota</taxon>
        <taxon>Fungi</taxon>
        <taxon>Fungi incertae sedis</taxon>
        <taxon>Zoopagomycota</taxon>
        <taxon>Kickxellomycotina</taxon>
        <taxon>Dimargaritomycetes</taxon>
        <taxon>Dimargaritales</taxon>
        <taxon>Dimargaritaceae</taxon>
        <taxon>Tieghemiomyces</taxon>
    </lineage>
</organism>
<reference evidence="3" key="1">
    <citation type="submission" date="2022-07" db="EMBL/GenBank/DDBJ databases">
        <title>Phylogenomic reconstructions and comparative analyses of Kickxellomycotina fungi.</title>
        <authorList>
            <person name="Reynolds N.K."/>
            <person name="Stajich J.E."/>
            <person name="Barry K."/>
            <person name="Grigoriev I.V."/>
            <person name="Crous P."/>
            <person name="Smith M.E."/>
        </authorList>
    </citation>
    <scope>NUCLEOTIDE SEQUENCE</scope>
    <source>
        <strain evidence="3">RSA 861</strain>
    </source>
</reference>
<evidence type="ECO:0008006" key="5">
    <source>
        <dbReference type="Google" id="ProtNLM"/>
    </source>
</evidence>